<evidence type="ECO:0000313" key="2">
    <source>
        <dbReference type="Proteomes" id="UP001480082"/>
    </source>
</evidence>
<sequence length="97" mass="10357">MKPSELLESHTAAGTRYKAALTELQAAFIDSAAHDMALDNKNVPVGPTPVRSFFGIPDSIPWPLRHGQFAPGSGQNWQDASRARGNELIDAVTAEAA</sequence>
<dbReference type="EMBL" id="JAMYRI010000004">
    <property type="protein sequence ID" value="MER9284166.1"/>
    <property type="molecule type" value="Genomic_DNA"/>
</dbReference>
<evidence type="ECO:0000313" key="1">
    <source>
        <dbReference type="EMBL" id="MER9284166.1"/>
    </source>
</evidence>
<reference evidence="1 2" key="1">
    <citation type="journal article" date="2024" name="Proc. Natl. Acad. Sci. U.S.A.">
        <title>The evolutionary genomics of adaptation to stress in wild rhizobium bacteria.</title>
        <authorList>
            <person name="Kehlet-Delgado H."/>
            <person name="Montoya A.P."/>
            <person name="Jensen K.T."/>
            <person name="Wendlandt C.E."/>
            <person name="Dexheimer C."/>
            <person name="Roberts M."/>
            <person name="Torres Martinez L."/>
            <person name="Friesen M.L."/>
            <person name="Griffitts J.S."/>
            <person name="Porter S.S."/>
        </authorList>
    </citation>
    <scope>NUCLEOTIDE SEQUENCE [LARGE SCALE GENOMIC DNA]</scope>
    <source>
        <strain evidence="1 2">M0468</strain>
    </source>
</reference>
<proteinExistence type="predicted"/>
<keyword evidence="2" id="KW-1185">Reference proteome</keyword>
<organism evidence="1 2">
    <name type="scientific">Mesorhizobium australicum</name>
    <dbReference type="NCBI Taxonomy" id="536018"/>
    <lineage>
        <taxon>Bacteria</taxon>
        <taxon>Pseudomonadati</taxon>
        <taxon>Pseudomonadota</taxon>
        <taxon>Alphaproteobacteria</taxon>
        <taxon>Hyphomicrobiales</taxon>
        <taxon>Phyllobacteriaceae</taxon>
        <taxon>Mesorhizobium</taxon>
    </lineage>
</organism>
<gene>
    <name evidence="1" type="ORF">NKI81_09390</name>
</gene>
<comment type="caution">
    <text evidence="1">The sequence shown here is derived from an EMBL/GenBank/DDBJ whole genome shotgun (WGS) entry which is preliminary data.</text>
</comment>
<name>A0ACC6SXB1_9HYPH</name>
<protein>
    <submittedName>
        <fullName evidence="1">Uncharacterized protein</fullName>
    </submittedName>
</protein>
<dbReference type="Proteomes" id="UP001480082">
    <property type="component" value="Unassembled WGS sequence"/>
</dbReference>
<accession>A0ACC6SXB1</accession>